<dbReference type="GO" id="GO:0004519">
    <property type="term" value="F:endonuclease activity"/>
    <property type="evidence" value="ECO:0007669"/>
    <property type="project" value="UniProtKB-KW"/>
</dbReference>
<keyword evidence="10" id="KW-0238">DNA-binding</keyword>
<evidence type="ECO:0000256" key="6">
    <source>
        <dbReference type="ARBA" id="ARBA00023004"/>
    </source>
</evidence>
<dbReference type="SMART" id="SM00478">
    <property type="entry name" value="ENDO3c"/>
    <property type="match status" value="1"/>
</dbReference>
<keyword evidence="8 10" id="KW-0234">DNA repair</keyword>
<keyword evidence="6" id="KW-0408">Iron</keyword>
<keyword evidence="3" id="KW-0479">Metal-binding</keyword>
<keyword evidence="12" id="KW-0540">Nuclease</keyword>
<evidence type="ECO:0000256" key="1">
    <source>
        <dbReference type="ARBA" id="ARBA00008343"/>
    </source>
</evidence>
<comment type="similarity">
    <text evidence="1 10">Belongs to the Nth/MutY family.</text>
</comment>
<accession>A0ABY5P6M4</accession>
<evidence type="ECO:0000256" key="2">
    <source>
        <dbReference type="ARBA" id="ARBA00022485"/>
    </source>
</evidence>
<keyword evidence="13" id="KW-1185">Reference proteome</keyword>
<evidence type="ECO:0000256" key="3">
    <source>
        <dbReference type="ARBA" id="ARBA00022723"/>
    </source>
</evidence>
<gene>
    <name evidence="10 12" type="primary">nth</name>
    <name evidence="12" type="ORF">NRE15_00220</name>
</gene>
<dbReference type="InterPro" id="IPR000445">
    <property type="entry name" value="HhH_motif"/>
</dbReference>
<comment type="cofactor">
    <cofactor evidence="10">
        <name>[4Fe-4S] cluster</name>
        <dbReference type="ChEBI" id="CHEBI:49883"/>
    </cofactor>
    <text evidence="10">Binds 1 [4Fe-4S] cluster.</text>
</comment>
<keyword evidence="7" id="KW-0411">Iron-sulfur</keyword>
<dbReference type="NCBIfam" id="TIGR01083">
    <property type="entry name" value="nth"/>
    <property type="match status" value="1"/>
</dbReference>
<dbReference type="InterPro" id="IPR003265">
    <property type="entry name" value="HhH-GPD_domain"/>
</dbReference>
<dbReference type="HAMAP" id="MF_00942">
    <property type="entry name" value="Nth"/>
    <property type="match status" value="1"/>
</dbReference>
<comment type="catalytic activity">
    <reaction evidence="10">
        <text>2'-deoxyribonucleotide-(2'-deoxyribose 5'-phosphate)-2'-deoxyribonucleotide-DNA = a 3'-end 2'-deoxyribonucleotide-(2,3-dehydro-2,3-deoxyribose 5'-phosphate)-DNA + a 5'-end 5'-phospho-2'-deoxyribonucleoside-DNA + H(+)</text>
        <dbReference type="Rhea" id="RHEA:66592"/>
        <dbReference type="Rhea" id="RHEA-COMP:13180"/>
        <dbReference type="Rhea" id="RHEA-COMP:16897"/>
        <dbReference type="Rhea" id="RHEA-COMP:17067"/>
        <dbReference type="ChEBI" id="CHEBI:15378"/>
        <dbReference type="ChEBI" id="CHEBI:136412"/>
        <dbReference type="ChEBI" id="CHEBI:157695"/>
        <dbReference type="ChEBI" id="CHEBI:167181"/>
        <dbReference type="EC" id="4.2.99.18"/>
    </reaction>
</comment>
<dbReference type="Pfam" id="PF00633">
    <property type="entry name" value="HHH"/>
    <property type="match status" value="1"/>
</dbReference>
<organism evidence="12 13">
    <name type="scientific">Fundicoccus culcitae</name>
    <dbReference type="NCBI Taxonomy" id="2969821"/>
    <lineage>
        <taxon>Bacteria</taxon>
        <taxon>Bacillati</taxon>
        <taxon>Bacillota</taxon>
        <taxon>Bacilli</taxon>
        <taxon>Lactobacillales</taxon>
        <taxon>Aerococcaceae</taxon>
        <taxon>Fundicoccus</taxon>
    </lineage>
</organism>
<keyword evidence="10" id="KW-0456">Lyase</keyword>
<evidence type="ECO:0000259" key="11">
    <source>
        <dbReference type="SMART" id="SM00478"/>
    </source>
</evidence>
<dbReference type="InterPro" id="IPR023170">
    <property type="entry name" value="HhH_base_excis_C"/>
</dbReference>
<dbReference type="RefSeq" id="WP_313793633.1">
    <property type="nucleotide sequence ID" value="NZ_CP102453.1"/>
</dbReference>
<keyword evidence="5 10" id="KW-0378">Hydrolase</keyword>
<dbReference type="CDD" id="cd00056">
    <property type="entry name" value="ENDO3c"/>
    <property type="match status" value="1"/>
</dbReference>
<dbReference type="Gene3D" id="1.10.1670.10">
    <property type="entry name" value="Helix-hairpin-Helix base-excision DNA repair enzymes (C-terminal)"/>
    <property type="match status" value="1"/>
</dbReference>
<proteinExistence type="inferred from homology"/>
<dbReference type="InterPro" id="IPR005759">
    <property type="entry name" value="Nth"/>
</dbReference>
<evidence type="ECO:0000256" key="4">
    <source>
        <dbReference type="ARBA" id="ARBA00022763"/>
    </source>
</evidence>
<comment type="function">
    <text evidence="10">DNA repair enzyme that has both DNA N-glycosylase activity and AP-lyase activity. The DNA N-glycosylase activity releases various damaged pyrimidines from DNA by cleaving the N-glycosidic bond, leaving an AP (apurinic/apyrimidinic) site. The AP-lyase activity cleaves the phosphodiester bond 3' to the AP site by a beta-elimination, leaving a 3'-terminal unsaturated sugar and a product with a terminal 5'-phosphate.</text>
</comment>
<dbReference type="Proteomes" id="UP001315967">
    <property type="component" value="Chromosome"/>
</dbReference>
<dbReference type="EC" id="4.2.99.18" evidence="10"/>
<name>A0ABY5P6M4_9LACT</name>
<dbReference type="PROSITE" id="PS01155">
    <property type="entry name" value="ENDONUCLEASE_III_2"/>
    <property type="match status" value="1"/>
</dbReference>
<dbReference type="PANTHER" id="PTHR10359">
    <property type="entry name" value="A/G-SPECIFIC ADENINE GLYCOSYLASE/ENDONUCLEASE III"/>
    <property type="match status" value="1"/>
</dbReference>
<evidence type="ECO:0000256" key="10">
    <source>
        <dbReference type="HAMAP-Rule" id="MF_00942"/>
    </source>
</evidence>
<keyword evidence="9 10" id="KW-0326">Glycosidase</keyword>
<keyword evidence="2" id="KW-0004">4Fe-4S</keyword>
<evidence type="ECO:0000256" key="7">
    <source>
        <dbReference type="ARBA" id="ARBA00023014"/>
    </source>
</evidence>
<dbReference type="PANTHER" id="PTHR10359:SF18">
    <property type="entry name" value="ENDONUCLEASE III"/>
    <property type="match status" value="1"/>
</dbReference>
<protein>
    <recommendedName>
        <fullName evidence="10">Endonuclease III</fullName>
        <ecNumber evidence="10">4.2.99.18</ecNumber>
    </recommendedName>
    <alternativeName>
        <fullName evidence="10">DNA-(apurinic or apyrimidinic site) lyase</fullName>
    </alternativeName>
</protein>
<evidence type="ECO:0000313" key="12">
    <source>
        <dbReference type="EMBL" id="UUX34130.1"/>
    </source>
</evidence>
<dbReference type="Pfam" id="PF00730">
    <property type="entry name" value="HhH-GPD"/>
    <property type="match status" value="1"/>
</dbReference>
<evidence type="ECO:0000256" key="9">
    <source>
        <dbReference type="ARBA" id="ARBA00023295"/>
    </source>
</evidence>
<dbReference type="InterPro" id="IPR011257">
    <property type="entry name" value="DNA_glycosylase"/>
</dbReference>
<evidence type="ECO:0000256" key="5">
    <source>
        <dbReference type="ARBA" id="ARBA00022801"/>
    </source>
</evidence>
<keyword evidence="12" id="KW-0255">Endonuclease</keyword>
<comment type="caution">
    <text evidence="10">Lacks conserved residue(s) required for the propagation of feature annotation.</text>
</comment>
<sequence>MMTKKKMVYALDQMAKLIPNAETELKYSNTYELLIAVMLSAQTTDKAVNKVTPKLFERYPTPQALAESSAQEIEPYIQTIGLYRNKAKFVYQTGVRLVEAFNGEVPNNRKDLESLPGVGRKTANVILSVAFDKPAIAVDTHVSRVSKRLGIVSEDATLRQVEDALMDLIPEERWGEAHQLLVLFGRYYCTARSPKCSEYLNFDAFIE</sequence>
<evidence type="ECO:0000256" key="8">
    <source>
        <dbReference type="ARBA" id="ARBA00023204"/>
    </source>
</evidence>
<keyword evidence="4 10" id="KW-0227">DNA damage</keyword>
<reference evidence="12 13" key="1">
    <citation type="submission" date="2022-08" db="EMBL/GenBank/DDBJ databases">
        <title>Aerococcaceae sp. nov isolated from spoiled eye mask.</title>
        <authorList>
            <person name="Zhou G."/>
            <person name="Xie X.-B."/>
            <person name="Shi Q.-S."/>
            <person name="Wang Y.-S."/>
            <person name="Wen X."/>
            <person name="Peng H."/>
            <person name="Yang X.-J."/>
            <person name="Tao H.-B."/>
            <person name="Huang X.-M."/>
        </authorList>
    </citation>
    <scope>NUCLEOTIDE SEQUENCE [LARGE SCALE GENOMIC DNA]</scope>
    <source>
        <strain evidence="13">DM20194951</strain>
    </source>
</reference>
<dbReference type="Gene3D" id="1.10.340.30">
    <property type="entry name" value="Hypothetical protein, domain 2"/>
    <property type="match status" value="1"/>
</dbReference>
<feature type="domain" description="HhH-GPD" evidence="11">
    <location>
        <begin position="39"/>
        <end position="187"/>
    </location>
</feature>
<dbReference type="InterPro" id="IPR004036">
    <property type="entry name" value="Endonuclease-III-like_CS2"/>
</dbReference>
<dbReference type="PIRSF" id="PIRSF001435">
    <property type="entry name" value="Nth"/>
    <property type="match status" value="1"/>
</dbReference>
<evidence type="ECO:0000313" key="13">
    <source>
        <dbReference type="Proteomes" id="UP001315967"/>
    </source>
</evidence>
<dbReference type="EMBL" id="CP102453">
    <property type="protein sequence ID" value="UUX34130.1"/>
    <property type="molecule type" value="Genomic_DNA"/>
</dbReference>
<dbReference type="SUPFAM" id="SSF48150">
    <property type="entry name" value="DNA-glycosylase"/>
    <property type="match status" value="1"/>
</dbReference>